<dbReference type="AlphaFoldDB" id="Q9C6D9"/>
<protein>
    <submittedName>
        <fullName evidence="1">Uncharacterized protein T32G9.37</fullName>
    </submittedName>
</protein>
<proteinExistence type="predicted"/>
<evidence type="ECO:0000313" key="1">
    <source>
        <dbReference type="EMBL" id="AAG50615.1"/>
    </source>
</evidence>
<dbReference type="EMBL" id="AC079605">
    <property type="protein sequence ID" value="AAG50615.1"/>
    <property type="molecule type" value="Genomic_DNA"/>
</dbReference>
<organism evidence="1">
    <name type="scientific">Arabidopsis thaliana</name>
    <name type="common">Mouse-ear cress</name>
    <dbReference type="NCBI Taxonomy" id="3702"/>
    <lineage>
        <taxon>Eukaryota</taxon>
        <taxon>Viridiplantae</taxon>
        <taxon>Streptophyta</taxon>
        <taxon>Embryophyta</taxon>
        <taxon>Tracheophyta</taxon>
        <taxon>Spermatophyta</taxon>
        <taxon>Magnoliopsida</taxon>
        <taxon>eudicotyledons</taxon>
        <taxon>Gunneridae</taxon>
        <taxon>Pentapetalae</taxon>
        <taxon>rosids</taxon>
        <taxon>malvids</taxon>
        <taxon>Brassicales</taxon>
        <taxon>Brassicaceae</taxon>
        <taxon>Camelineae</taxon>
        <taxon>Arabidopsis</taxon>
    </lineage>
</organism>
<accession>Q9C6D9</accession>
<sequence length="442" mass="51096">MAPTRHFWRPPSALASIRGNQFAVHPPRQALVQFHLQPPPFSDFHMPEHVAAKIVSLVSEDGVDMLKAWIQSGPDGKAAVFSRETLSSVRLDKSPVFIHMAHESSSYHMFYTKCLAFKNPYALYLQSLVLAFHMCELQEAIAILDGIKDVFPHAGLLYIMLHSCAGSIPWEFYSMYKRRYYKFSEVDLFADKLMFHINEVGPRRQGTYKNSWEFEDYGECWSDHQNLNEYEGQWLYIPEPILALIVSYVSEQGIDALKNWIKDGHVGKLAAFSDETLTRVRLDKSPYFIYMSSYNSLYFSFYSKCLEKSNPYALYLHSLSLGFRCLDLCGAISILSTCKERFPLAKLLYIALNRCAGIELIDDFNSFNRENKCFFDVSLMANKLIGHISASEPKCFGSYSETFLYEEYPDCWLIHELNNEFNGERCSQCLYFYLFRDILLLS</sequence>
<reference key="1">
    <citation type="journal article" date="2000" name="Nature">
        <title>Sequence and analysis of chromosome 1 of the plant Arabidopsis thaliana.</title>
        <authorList>
            <person name="Theologis A."/>
            <person name="Ecker J.R."/>
            <person name="Palm C.J."/>
            <person name="Federspiel N.A."/>
            <person name="Kaul S."/>
            <person name="White O."/>
            <person name="Alonso J."/>
            <person name="Altafi H."/>
            <person name="Araujo R."/>
            <person name="Bowman C.L."/>
            <person name="Brooks S.Y."/>
            <person name="Buehler E."/>
            <person name="Chan A."/>
            <person name="Chao Q."/>
            <person name="Chen H."/>
            <person name="Cheuk R.F."/>
            <person name="Chin C.W."/>
            <person name="Chung M.K."/>
            <person name="Conn L."/>
            <person name="Conway A.B."/>
            <person name="Conway A.R."/>
            <person name="Creasy T.H."/>
            <person name="Dewar K."/>
            <person name="Dunn P."/>
            <person name="Etgu P."/>
            <person name="Feldblyum T.V."/>
            <person name="Feng J."/>
            <person name="Fong B."/>
            <person name="Fujii C.Y."/>
            <person name="Gill J.E."/>
            <person name="Goldsmith A.D."/>
            <person name="Haas B."/>
            <person name="Hansen N.F."/>
            <person name="Hughes B."/>
            <person name="Huizar L."/>
            <person name="Hunter J.L."/>
            <person name="Jenkins J."/>
            <person name="Johnson-Hopson C."/>
            <person name="Khan S."/>
            <person name="Khaykin E."/>
            <person name="Kim C.J."/>
            <person name="Koo H.L."/>
            <person name="Kremenetskaia I."/>
            <person name="Kurtz D.B."/>
            <person name="Kwan A."/>
            <person name="Lam B."/>
            <person name="Langin-Hooper S."/>
            <person name="Lee A."/>
            <person name="Lee J.M."/>
            <person name="Lenz C.A."/>
            <person name="Li J.H."/>
            <person name="Li Y."/>
            <person name="Lin X."/>
            <person name="Liu S.X."/>
            <person name="Liu Z.A."/>
            <person name="Luros J.S."/>
            <person name="Maiti R."/>
            <person name="Marziali A."/>
            <person name="Militscher J."/>
            <person name="Miranda M."/>
            <person name="Nguyen M."/>
            <person name="Nierman W.C."/>
            <person name="Osborne B.I."/>
            <person name="Pai G."/>
            <person name="Peterson J."/>
            <person name="Pham P.K."/>
            <person name="Rizzo M."/>
            <person name="Rooney T."/>
            <person name="Rowley D."/>
            <person name="Sakano H."/>
            <person name="Salzberg S.L."/>
            <person name="Schwartz J.R."/>
            <person name="Shinn P."/>
            <person name="Southwick A.M."/>
            <person name="Sun H."/>
            <person name="Tallon L.J."/>
            <person name="Tambunga G."/>
            <person name="Toriumi M.J."/>
            <person name="Town C.D."/>
            <person name="Utterback T."/>
            <person name="Van Aken S."/>
            <person name="Vaysberg M."/>
            <person name="Vysotskaia V.S."/>
            <person name="Walker M."/>
            <person name="Wu D."/>
            <person name="Yu G."/>
            <person name="Fraser C.M."/>
            <person name="Venter J.C."/>
            <person name="Davis R.W."/>
        </authorList>
    </citation>
    <scope>NUCLEOTIDE SEQUENCE [LARGE SCALE GENOMIC DNA]</scope>
    <source>
        <strain>cv. Columbia</strain>
    </source>
</reference>
<dbReference type="PIR" id="C86471">
    <property type="entry name" value="C86471"/>
</dbReference>
<reference evidence="1" key="2">
    <citation type="submission" date="2001-01" db="EMBL/GenBank/DDBJ databases">
        <title>Arabidopsis thaliana chromosome 1 BAC T32G9 genomic sequence.</title>
        <authorList>
            <person name="Lin X."/>
            <person name="Kaul S."/>
            <person name="Town C.D."/>
            <person name="Benito M."/>
            <person name="Creasy T.H."/>
            <person name="Haas B.J."/>
            <person name="Wu D."/>
            <person name="Maiti R."/>
            <person name="Ronning C.M."/>
            <person name="Koo H."/>
            <person name="Fujii C.Y."/>
            <person name="Utterback T.R."/>
            <person name="Barnstead M.E."/>
            <person name="Bowman C.L."/>
            <person name="White O."/>
            <person name="Nierman W.C."/>
            <person name="Fraser C.M."/>
        </authorList>
    </citation>
    <scope>NUCLEOTIDE SEQUENCE</scope>
</reference>
<gene>
    <name evidence="1" type="primary">T32G9.37</name>
</gene>
<name>Q9C6D9_ARATH</name>